<dbReference type="PANTHER" id="PTHR30590">
    <property type="entry name" value="INNER MEMBRANE PROTEIN"/>
    <property type="match status" value="1"/>
</dbReference>
<feature type="transmembrane region" description="Helical" evidence="2">
    <location>
        <begin position="167"/>
        <end position="189"/>
    </location>
</feature>
<dbReference type="RefSeq" id="WP_250583180.1">
    <property type="nucleotide sequence ID" value="NZ_JAKRVX010000002.1"/>
</dbReference>
<evidence type="ECO:0000313" key="4">
    <source>
        <dbReference type="EMBL" id="MCL9816153.1"/>
    </source>
</evidence>
<name>A0AAE3FWA4_9EURY</name>
<evidence type="ECO:0000256" key="2">
    <source>
        <dbReference type="SAM" id="Phobius"/>
    </source>
</evidence>
<feature type="transmembrane region" description="Helical" evidence="2">
    <location>
        <begin position="358"/>
        <end position="379"/>
    </location>
</feature>
<feature type="transmembrane region" description="Helical" evidence="2">
    <location>
        <begin position="385"/>
        <end position="404"/>
    </location>
</feature>
<evidence type="ECO:0000256" key="1">
    <source>
        <dbReference type="SAM" id="MobiDB-lite"/>
    </source>
</evidence>
<organism evidence="4 5">
    <name type="scientific">Natronocalculus amylovorans</name>
    <dbReference type="NCBI Taxonomy" id="2917812"/>
    <lineage>
        <taxon>Archaea</taxon>
        <taxon>Methanobacteriati</taxon>
        <taxon>Methanobacteriota</taxon>
        <taxon>Stenosarchaea group</taxon>
        <taxon>Halobacteria</taxon>
        <taxon>Halobacteriales</taxon>
        <taxon>Haloferacaceae</taxon>
        <taxon>Natronocalculus</taxon>
    </lineage>
</organism>
<keyword evidence="5" id="KW-1185">Reference proteome</keyword>
<dbReference type="Pfam" id="PF04235">
    <property type="entry name" value="DUF418"/>
    <property type="match status" value="1"/>
</dbReference>
<feature type="region of interest" description="Disordered" evidence="1">
    <location>
        <begin position="1"/>
        <end position="29"/>
    </location>
</feature>
<reference evidence="4" key="1">
    <citation type="journal article" date="2022" name="Syst. Appl. Microbiol.">
        <title>Natronocalculus amylovorans gen. nov., sp. nov., and Natranaeroarchaeum aerophilus sp. nov., dominant culturable amylolytic natronoarchaea from hypersaline soda lakes in southwestern Siberia.</title>
        <authorList>
            <person name="Sorokin D.Y."/>
            <person name="Elcheninov A.G."/>
            <person name="Khizhniak T.V."/>
            <person name="Koenen M."/>
            <person name="Bale N.J."/>
            <person name="Damste J.S.S."/>
            <person name="Kublanov I.V."/>
        </authorList>
    </citation>
    <scope>NUCLEOTIDE SEQUENCE</scope>
    <source>
        <strain evidence="4">AArc-St2</strain>
    </source>
</reference>
<keyword evidence="2" id="KW-1133">Transmembrane helix</keyword>
<comment type="caution">
    <text evidence="4">The sequence shown here is derived from an EMBL/GenBank/DDBJ whole genome shotgun (WGS) entry which is preliminary data.</text>
</comment>
<feature type="transmembrane region" description="Helical" evidence="2">
    <location>
        <begin position="317"/>
        <end position="337"/>
    </location>
</feature>
<protein>
    <submittedName>
        <fullName evidence="4">DUF418 domain-containing protein</fullName>
    </submittedName>
</protein>
<dbReference type="AlphaFoldDB" id="A0AAE3FWA4"/>
<feature type="domain" description="DUF418" evidence="3">
    <location>
        <begin position="261"/>
        <end position="422"/>
    </location>
</feature>
<proteinExistence type="predicted"/>
<dbReference type="Proteomes" id="UP001203207">
    <property type="component" value="Unassembled WGS sequence"/>
</dbReference>
<feature type="transmembrane region" description="Helical" evidence="2">
    <location>
        <begin position="90"/>
        <end position="107"/>
    </location>
</feature>
<dbReference type="EMBL" id="JAKRVX010000002">
    <property type="protein sequence ID" value="MCL9816153.1"/>
    <property type="molecule type" value="Genomic_DNA"/>
</dbReference>
<feature type="transmembrane region" description="Helical" evidence="2">
    <location>
        <begin position="243"/>
        <end position="264"/>
    </location>
</feature>
<feature type="compositionally biased region" description="Low complexity" evidence="1">
    <location>
        <begin position="1"/>
        <end position="21"/>
    </location>
</feature>
<dbReference type="InterPro" id="IPR007349">
    <property type="entry name" value="DUF418"/>
</dbReference>
<evidence type="ECO:0000313" key="5">
    <source>
        <dbReference type="Proteomes" id="UP001203207"/>
    </source>
</evidence>
<keyword evidence="2" id="KW-0812">Transmembrane</keyword>
<feature type="transmembrane region" description="Helical" evidence="2">
    <location>
        <begin position="119"/>
        <end position="137"/>
    </location>
</feature>
<sequence length="429" mass="47879">MSTTPSSPTPSTDSTEPNTSSEHPRPTAPSDRILSLDVLRGFALLGILVINIWAFGLPLIGWINPTLYGDFSGINYAAWFVSHVFFEQKFVTLFSMLFGAGIVLFMESKERKDQPARRLHFKRSFWLLAIGLLHAYLLWYGDILVAYAMCGFILVFVRRWSAKRLLIIGLIMFLLPVLFYVAAGVGYVVSDPGMQAEIEASILAGFGADQGAVDEEIAAYQGSWLEQIEYRAPTLFAMQTVGFLFESFWTLGGLMVIGMALYKWGLLTNDRSPQFYLKLLVTAGLIGFTLILVGVWYREAVAWDTAQVLLIGRSFNYIGSLFVSLAYLSGIMLLCRSAADGLIATALSAVGRTAFSNYLLQTLIATTIFYGHGLGLFATLTRAELLAIVVLLWSIQIPLSIAWLNRFQYGPVEWVWRTLTYGTRQRLQR</sequence>
<feature type="transmembrane region" description="Helical" evidence="2">
    <location>
        <begin position="143"/>
        <end position="160"/>
    </location>
</feature>
<accession>A0AAE3FWA4</accession>
<evidence type="ECO:0000259" key="3">
    <source>
        <dbReference type="Pfam" id="PF04235"/>
    </source>
</evidence>
<dbReference type="PANTHER" id="PTHR30590:SF2">
    <property type="entry name" value="INNER MEMBRANE PROTEIN"/>
    <property type="match status" value="1"/>
</dbReference>
<gene>
    <name evidence="4" type="ORF">AArcSt2_04270</name>
</gene>
<keyword evidence="2" id="KW-0472">Membrane</keyword>
<dbReference type="InterPro" id="IPR052529">
    <property type="entry name" value="Bact_Transport_Assoc"/>
</dbReference>
<feature type="transmembrane region" description="Helical" evidence="2">
    <location>
        <begin position="276"/>
        <end position="297"/>
    </location>
</feature>
<feature type="transmembrane region" description="Helical" evidence="2">
    <location>
        <begin position="42"/>
        <end position="63"/>
    </location>
</feature>
<reference evidence="4" key="2">
    <citation type="submission" date="2022-02" db="EMBL/GenBank/DDBJ databases">
        <authorList>
            <person name="Elcheninov A.G."/>
            <person name="Sorokin D.Y."/>
            <person name="Kublanov I.V."/>
        </authorList>
    </citation>
    <scope>NUCLEOTIDE SEQUENCE</scope>
    <source>
        <strain evidence="4">AArc-St2</strain>
    </source>
</reference>